<accession>A0ABR8PQB5</accession>
<keyword evidence="5 7" id="KW-0560">Oxidoreductase</keyword>
<gene>
    <name evidence="7 9" type="primary">aroE</name>
    <name evidence="9" type="ORF">H9661_02760</name>
</gene>
<dbReference type="CDD" id="cd01065">
    <property type="entry name" value="NAD_bind_Shikimate_DH"/>
    <property type="match status" value="1"/>
</dbReference>
<feature type="binding site" evidence="7">
    <location>
        <begin position="14"/>
        <end position="16"/>
    </location>
    <ligand>
        <name>shikimate</name>
        <dbReference type="ChEBI" id="CHEBI:36208"/>
    </ligand>
</feature>
<evidence type="ECO:0000256" key="4">
    <source>
        <dbReference type="ARBA" id="ARBA00022857"/>
    </source>
</evidence>
<evidence type="ECO:0000256" key="1">
    <source>
        <dbReference type="ARBA" id="ARBA00004871"/>
    </source>
</evidence>
<dbReference type="InterPro" id="IPR013708">
    <property type="entry name" value="Shikimate_DH-bd_N"/>
</dbReference>
<evidence type="ECO:0000313" key="9">
    <source>
        <dbReference type="EMBL" id="MBD7910269.1"/>
    </source>
</evidence>
<keyword evidence="6 7" id="KW-0057">Aromatic amino acid biosynthesis</keyword>
<dbReference type="InterPro" id="IPR036291">
    <property type="entry name" value="NAD(P)-bd_dom_sf"/>
</dbReference>
<comment type="subunit">
    <text evidence="7">Homodimer.</text>
</comment>
<name>A0ABR8PQB5_9CLOT</name>
<keyword evidence="4 7" id="KW-0521">NADP</keyword>
<sequence>MEFYGLVGARLSHSLSPEINNRIYELLNVEGAYKLFEISNEDIGKLGEAIKLLKIKGVNVTIPYKEVVMDQLDEISKEAQAIGAINTILFKNGKLYGYNTDYFGFGSMLSINNIEVKGKSCVILGTGGASKAVATYLMDEEAKNIYLVSRDKNKDIKINPKMKLIDYAELKDIHGDIIINTTPVGMYPNVGVSPVTKDILKKYDTLVDIVYNPETTEFMRLGQELGKKTCGGLYMLVGQAVKAEELWLDRNIDMKVLNKIYEEIENKFK</sequence>
<dbReference type="EMBL" id="JACSRA010000003">
    <property type="protein sequence ID" value="MBD7910269.1"/>
    <property type="molecule type" value="Genomic_DNA"/>
</dbReference>
<feature type="binding site" evidence="7">
    <location>
        <position position="209"/>
    </location>
    <ligand>
        <name>NADP(+)</name>
        <dbReference type="ChEBI" id="CHEBI:58349"/>
    </ligand>
</feature>
<dbReference type="InterPro" id="IPR046346">
    <property type="entry name" value="Aminoacid_DH-like_N_sf"/>
</dbReference>
<comment type="catalytic activity">
    <reaction evidence="7">
        <text>shikimate + NADP(+) = 3-dehydroshikimate + NADPH + H(+)</text>
        <dbReference type="Rhea" id="RHEA:17737"/>
        <dbReference type="ChEBI" id="CHEBI:15378"/>
        <dbReference type="ChEBI" id="CHEBI:16630"/>
        <dbReference type="ChEBI" id="CHEBI:36208"/>
        <dbReference type="ChEBI" id="CHEBI:57783"/>
        <dbReference type="ChEBI" id="CHEBI:58349"/>
        <dbReference type="EC" id="1.1.1.25"/>
    </reaction>
</comment>
<evidence type="ECO:0000313" key="10">
    <source>
        <dbReference type="Proteomes" id="UP000627781"/>
    </source>
</evidence>
<dbReference type="RefSeq" id="WP_143316634.1">
    <property type="nucleotide sequence ID" value="NZ_JACSRA010000003.1"/>
</dbReference>
<feature type="domain" description="Shikimate dehydrogenase substrate binding N-terminal" evidence="8">
    <location>
        <begin position="6"/>
        <end position="88"/>
    </location>
</feature>
<dbReference type="Gene3D" id="3.40.50.720">
    <property type="entry name" value="NAD(P)-binding Rossmann-like Domain"/>
    <property type="match status" value="1"/>
</dbReference>
<dbReference type="PANTHER" id="PTHR21089:SF1">
    <property type="entry name" value="BIFUNCTIONAL 3-DEHYDROQUINATE DEHYDRATASE_SHIKIMATE DEHYDROGENASE, CHLOROPLASTIC"/>
    <property type="match status" value="1"/>
</dbReference>
<dbReference type="EC" id="1.1.1.25" evidence="2 7"/>
<feature type="binding site" evidence="7">
    <location>
        <position position="211"/>
    </location>
    <ligand>
        <name>shikimate</name>
        <dbReference type="ChEBI" id="CHEBI:36208"/>
    </ligand>
</feature>
<protein>
    <recommendedName>
        <fullName evidence="2 7">Shikimate dehydrogenase (NADP(+))</fullName>
        <shortName evidence="7">SDH</shortName>
        <ecNumber evidence="2 7">1.1.1.25</ecNumber>
    </recommendedName>
</protein>
<dbReference type="Proteomes" id="UP000627781">
    <property type="component" value="Unassembled WGS sequence"/>
</dbReference>
<reference evidence="9 10" key="1">
    <citation type="submission" date="2020-08" db="EMBL/GenBank/DDBJ databases">
        <title>A Genomic Blueprint of the Chicken Gut Microbiome.</title>
        <authorList>
            <person name="Gilroy R."/>
            <person name="Ravi A."/>
            <person name="Getino M."/>
            <person name="Pursley I."/>
            <person name="Horton D.L."/>
            <person name="Alikhan N.-F."/>
            <person name="Baker D."/>
            <person name="Gharbi K."/>
            <person name="Hall N."/>
            <person name="Watson M."/>
            <person name="Adriaenssens E.M."/>
            <person name="Foster-Nyarko E."/>
            <person name="Jarju S."/>
            <person name="Secka A."/>
            <person name="Antonio M."/>
            <person name="Oren A."/>
            <person name="Chaudhuri R."/>
            <person name="La Ragione R.M."/>
            <person name="Hildebrand F."/>
            <person name="Pallen M.J."/>
        </authorList>
    </citation>
    <scope>NUCLEOTIDE SEQUENCE [LARGE SCALE GENOMIC DNA]</scope>
    <source>
        <strain evidence="9 10">Sa3CVN1</strain>
    </source>
</reference>
<comment type="pathway">
    <text evidence="1 7">Metabolic intermediate biosynthesis; chorismate biosynthesis; chorismate from D-erythrose 4-phosphate and phosphoenolpyruvate: step 4/7.</text>
</comment>
<feature type="binding site" evidence="7">
    <location>
        <position position="232"/>
    </location>
    <ligand>
        <name>NADP(+)</name>
        <dbReference type="ChEBI" id="CHEBI:58349"/>
    </ligand>
</feature>
<evidence type="ECO:0000256" key="3">
    <source>
        <dbReference type="ARBA" id="ARBA00022605"/>
    </source>
</evidence>
<comment type="caution">
    <text evidence="9">The sequence shown here is derived from an EMBL/GenBank/DDBJ whole genome shotgun (WGS) entry which is preliminary data.</text>
</comment>
<dbReference type="InterPro" id="IPR022893">
    <property type="entry name" value="Shikimate_DH_fam"/>
</dbReference>
<proteinExistence type="inferred from homology"/>
<keyword evidence="3 7" id="KW-0028">Amino-acid biosynthesis</keyword>
<dbReference type="SUPFAM" id="SSF51735">
    <property type="entry name" value="NAD(P)-binding Rossmann-fold domains"/>
    <property type="match status" value="1"/>
</dbReference>
<comment type="similarity">
    <text evidence="7">Belongs to the shikimate dehydrogenase family.</text>
</comment>
<dbReference type="GO" id="GO:0004764">
    <property type="term" value="F:shikimate 3-dehydrogenase (NADP+) activity"/>
    <property type="evidence" value="ECO:0007669"/>
    <property type="project" value="UniProtKB-EC"/>
</dbReference>
<comment type="function">
    <text evidence="7">Involved in the biosynthesis of the chorismate, which leads to the biosynthesis of aromatic amino acids. Catalyzes the reversible NADPH linked reduction of 3-dehydroshikimate (DHSA) to yield shikimate (SA).</text>
</comment>
<feature type="binding site" evidence="7">
    <location>
        <position position="61"/>
    </location>
    <ligand>
        <name>shikimate</name>
        <dbReference type="ChEBI" id="CHEBI:36208"/>
    </ligand>
</feature>
<feature type="active site" description="Proton acceptor" evidence="7">
    <location>
        <position position="65"/>
    </location>
</feature>
<feature type="binding site" evidence="7">
    <location>
        <position position="239"/>
    </location>
    <ligand>
        <name>shikimate</name>
        <dbReference type="ChEBI" id="CHEBI:36208"/>
    </ligand>
</feature>
<evidence type="ECO:0000256" key="6">
    <source>
        <dbReference type="ARBA" id="ARBA00023141"/>
    </source>
</evidence>
<dbReference type="Pfam" id="PF08501">
    <property type="entry name" value="Shikimate_dh_N"/>
    <property type="match status" value="1"/>
</dbReference>
<feature type="binding site" evidence="7">
    <location>
        <position position="86"/>
    </location>
    <ligand>
        <name>shikimate</name>
        <dbReference type="ChEBI" id="CHEBI:36208"/>
    </ligand>
</feature>
<keyword evidence="10" id="KW-1185">Reference proteome</keyword>
<feature type="binding site" evidence="7">
    <location>
        <position position="101"/>
    </location>
    <ligand>
        <name>shikimate</name>
        <dbReference type="ChEBI" id="CHEBI:36208"/>
    </ligand>
</feature>
<evidence type="ECO:0000256" key="7">
    <source>
        <dbReference type="HAMAP-Rule" id="MF_00222"/>
    </source>
</evidence>
<dbReference type="Gene3D" id="3.40.50.10860">
    <property type="entry name" value="Leucine Dehydrogenase, chain A, domain 1"/>
    <property type="match status" value="1"/>
</dbReference>
<evidence type="ECO:0000259" key="8">
    <source>
        <dbReference type="Pfam" id="PF08501"/>
    </source>
</evidence>
<organism evidence="9 10">
    <name type="scientific">Clostridium cibarium</name>
    <dbReference type="NCBI Taxonomy" id="2762247"/>
    <lineage>
        <taxon>Bacteria</taxon>
        <taxon>Bacillati</taxon>
        <taxon>Bacillota</taxon>
        <taxon>Clostridia</taxon>
        <taxon>Eubacteriales</taxon>
        <taxon>Clostridiaceae</taxon>
        <taxon>Clostridium</taxon>
    </lineage>
</organism>
<evidence type="ECO:0000256" key="5">
    <source>
        <dbReference type="ARBA" id="ARBA00023002"/>
    </source>
</evidence>
<dbReference type="NCBIfam" id="TIGR00507">
    <property type="entry name" value="aroE"/>
    <property type="match status" value="1"/>
</dbReference>
<dbReference type="InterPro" id="IPR011342">
    <property type="entry name" value="Shikimate_DH"/>
</dbReference>
<dbReference type="HAMAP" id="MF_00222">
    <property type="entry name" value="Shikimate_DH_AroE"/>
    <property type="match status" value="1"/>
</dbReference>
<evidence type="ECO:0000256" key="2">
    <source>
        <dbReference type="ARBA" id="ARBA00012962"/>
    </source>
</evidence>
<dbReference type="PANTHER" id="PTHR21089">
    <property type="entry name" value="SHIKIMATE DEHYDROGENASE"/>
    <property type="match status" value="1"/>
</dbReference>
<comment type="caution">
    <text evidence="7">Lacks conserved residue(s) required for the propagation of feature annotation.</text>
</comment>
<dbReference type="SUPFAM" id="SSF53223">
    <property type="entry name" value="Aminoacid dehydrogenase-like, N-terminal domain"/>
    <property type="match status" value="1"/>
</dbReference>